<protein>
    <submittedName>
        <fullName evidence="2">Uncharacterized protein</fullName>
    </submittedName>
</protein>
<dbReference type="HOGENOM" id="CLU_2222546_0_0_1"/>
<proteinExistence type="predicted"/>
<evidence type="ECO:0000313" key="3">
    <source>
        <dbReference type="Proteomes" id="UP000054549"/>
    </source>
</evidence>
<accession>A0A0C2VY96</accession>
<evidence type="ECO:0000313" key="2">
    <source>
        <dbReference type="EMBL" id="KIL53822.1"/>
    </source>
</evidence>
<dbReference type="AlphaFoldDB" id="A0A0C2VY96"/>
<keyword evidence="3" id="KW-1185">Reference proteome</keyword>
<dbReference type="EMBL" id="KN819240">
    <property type="protein sequence ID" value="KIL53822.1"/>
    <property type="molecule type" value="Genomic_DNA"/>
</dbReference>
<dbReference type="Proteomes" id="UP000054549">
    <property type="component" value="Unassembled WGS sequence"/>
</dbReference>
<sequence length="106" mass="11869">MQQRSDLKARGLHQGTNFTHSRGIKTSLKGVNPGQKRLRNCQSDDFRPRPMMTKAQTSLTVDEYQRSFKGMNPGQSRARIGPETVRATGLDPGQNIMRGMLIQAIL</sequence>
<gene>
    <name evidence="2" type="ORF">M378DRAFT_19514</name>
</gene>
<reference evidence="2 3" key="1">
    <citation type="submission" date="2014-04" db="EMBL/GenBank/DDBJ databases">
        <title>Evolutionary Origins and Diversification of the Mycorrhizal Mutualists.</title>
        <authorList>
            <consortium name="DOE Joint Genome Institute"/>
            <consortium name="Mycorrhizal Genomics Consortium"/>
            <person name="Kohler A."/>
            <person name="Kuo A."/>
            <person name="Nagy L.G."/>
            <person name="Floudas D."/>
            <person name="Copeland A."/>
            <person name="Barry K.W."/>
            <person name="Cichocki N."/>
            <person name="Veneault-Fourrey C."/>
            <person name="LaButti K."/>
            <person name="Lindquist E.A."/>
            <person name="Lipzen A."/>
            <person name="Lundell T."/>
            <person name="Morin E."/>
            <person name="Murat C."/>
            <person name="Riley R."/>
            <person name="Ohm R."/>
            <person name="Sun H."/>
            <person name="Tunlid A."/>
            <person name="Henrissat B."/>
            <person name="Grigoriev I.V."/>
            <person name="Hibbett D.S."/>
            <person name="Martin F."/>
        </authorList>
    </citation>
    <scope>NUCLEOTIDE SEQUENCE [LARGE SCALE GENOMIC DNA]</scope>
    <source>
        <strain evidence="2 3">Koide BX008</strain>
    </source>
</reference>
<feature type="region of interest" description="Disordered" evidence="1">
    <location>
        <begin position="1"/>
        <end position="54"/>
    </location>
</feature>
<organism evidence="2 3">
    <name type="scientific">Amanita muscaria (strain Koide BX008)</name>
    <dbReference type="NCBI Taxonomy" id="946122"/>
    <lineage>
        <taxon>Eukaryota</taxon>
        <taxon>Fungi</taxon>
        <taxon>Dikarya</taxon>
        <taxon>Basidiomycota</taxon>
        <taxon>Agaricomycotina</taxon>
        <taxon>Agaricomycetes</taxon>
        <taxon>Agaricomycetidae</taxon>
        <taxon>Agaricales</taxon>
        <taxon>Pluteineae</taxon>
        <taxon>Amanitaceae</taxon>
        <taxon>Amanita</taxon>
    </lineage>
</organism>
<name>A0A0C2VY96_AMAMK</name>
<evidence type="ECO:0000256" key="1">
    <source>
        <dbReference type="SAM" id="MobiDB-lite"/>
    </source>
</evidence>
<dbReference type="InParanoid" id="A0A0C2VY96"/>